<feature type="transmembrane region" description="Helical" evidence="8">
    <location>
        <begin position="132"/>
        <end position="156"/>
    </location>
</feature>
<dbReference type="NCBIfam" id="TIGR01695">
    <property type="entry name" value="murJ_mviN"/>
    <property type="match status" value="1"/>
</dbReference>
<feature type="transmembrane region" description="Helical" evidence="8">
    <location>
        <begin position="314"/>
        <end position="332"/>
    </location>
</feature>
<feature type="transmembrane region" description="Helical" evidence="8">
    <location>
        <begin position="56"/>
        <end position="76"/>
    </location>
</feature>
<evidence type="ECO:0000256" key="3">
    <source>
        <dbReference type="ARBA" id="ARBA00022692"/>
    </source>
</evidence>
<dbReference type="Pfam" id="PF03023">
    <property type="entry name" value="MurJ"/>
    <property type="match status" value="1"/>
</dbReference>
<evidence type="ECO:0000256" key="9">
    <source>
        <dbReference type="PIRNR" id="PIRNR002869"/>
    </source>
</evidence>
<feature type="transmembrane region" description="Helical" evidence="8">
    <location>
        <begin position="238"/>
        <end position="263"/>
    </location>
</feature>
<dbReference type="GO" id="GO:0009252">
    <property type="term" value="P:peptidoglycan biosynthetic process"/>
    <property type="evidence" value="ECO:0007669"/>
    <property type="project" value="UniProtKB-UniRule"/>
</dbReference>
<evidence type="ECO:0000256" key="5">
    <source>
        <dbReference type="ARBA" id="ARBA00022984"/>
    </source>
</evidence>
<sequence>MTKAVNGRIVPAAVLLGLASLLSRAVGLIRERVLTTTFGAGDTFDAFVAAFRVPDLIFNLVVLGALSASFIPLFTDKLVQGKRGEREAFSFALTVFNIVAVAVILLSAGYALSAPWIIHWLAPGFTGDKLRLTVMLSRVMAVQPILLGASFVFSGILNSYKRFAAYALAPVVYNIGIIIGVVYLVPRLGVTGLGWGVVLGALLHLGIQVPGAVRLGFRWQPVIAWRSAEVREMIRMMLPRVVGLAATQINLLVVTVIGSTLLAGSITAFHLANNLQHVPIGIVGIAFAQAAFPSLAEHMARGERKQFRLLLAKALRYILFLVVPASLYMYLLRSQMIRVFFGDGAFDWADTILTYQTLGWLTFSIFAQATIPLLARAFYVQRDTRTPVILSTVSVAVNIAAALLLSPFMGAPGLAAAFSLAAVVNMGLLLMVLHVRLGGLDDKRVLISTVKIAAATLAGGVVLQLLKLPVALLVDMQRFWGVAVQMTVTSAAGWAVYIGVTWRLGSEELQALKKYMPRRFKPALAAGHDTPRFESLSD</sequence>
<dbReference type="GO" id="GO:0015648">
    <property type="term" value="F:lipid-linked peptidoglycan transporter activity"/>
    <property type="evidence" value="ECO:0007669"/>
    <property type="project" value="UniProtKB-UniRule"/>
</dbReference>
<dbReference type="InterPro" id="IPR004268">
    <property type="entry name" value="MurJ"/>
</dbReference>
<protein>
    <recommendedName>
        <fullName evidence="8">Probable lipid II flippase MurJ</fullName>
    </recommendedName>
</protein>
<gene>
    <name evidence="10" type="primary">mviN</name>
    <name evidence="8" type="synonym">murJ</name>
    <name evidence="10" type="ORF">COT71_02115</name>
</gene>
<name>A0A2M6WZK5_9BACT</name>
<keyword evidence="5 8" id="KW-0573">Peptidoglycan synthesis</keyword>
<dbReference type="GO" id="GO:0071555">
    <property type="term" value="P:cell wall organization"/>
    <property type="evidence" value="ECO:0007669"/>
    <property type="project" value="UniProtKB-UniRule"/>
</dbReference>
<feature type="transmembrane region" description="Helical" evidence="8">
    <location>
        <begin position="88"/>
        <end position="112"/>
    </location>
</feature>
<dbReference type="GO" id="GO:0005886">
    <property type="term" value="C:plasma membrane"/>
    <property type="evidence" value="ECO:0007669"/>
    <property type="project" value="UniProtKB-SubCell"/>
</dbReference>
<dbReference type="GO" id="GO:0008360">
    <property type="term" value="P:regulation of cell shape"/>
    <property type="evidence" value="ECO:0007669"/>
    <property type="project" value="UniProtKB-UniRule"/>
</dbReference>
<dbReference type="PANTHER" id="PTHR47019">
    <property type="entry name" value="LIPID II FLIPPASE MURJ"/>
    <property type="match status" value="1"/>
</dbReference>
<keyword evidence="6 8" id="KW-1133">Transmembrane helix</keyword>
<dbReference type="GO" id="GO:0034204">
    <property type="term" value="P:lipid translocation"/>
    <property type="evidence" value="ECO:0007669"/>
    <property type="project" value="TreeGrafter"/>
</dbReference>
<keyword evidence="4 8" id="KW-0133">Cell shape</keyword>
<organism evidence="10 11">
    <name type="scientific">Candidatus Andersenbacteria bacterium CG10_big_fil_rev_8_21_14_0_10_54_11</name>
    <dbReference type="NCBI Taxonomy" id="1974485"/>
    <lineage>
        <taxon>Bacteria</taxon>
        <taxon>Candidatus Anderseniibacteriota</taxon>
    </lineage>
</organism>
<keyword evidence="7 8" id="KW-0472">Membrane</keyword>
<comment type="pathway">
    <text evidence="8">Cell wall biogenesis; peptidoglycan biosynthesis.</text>
</comment>
<comment type="caution">
    <text evidence="10">The sequence shown here is derived from an EMBL/GenBank/DDBJ whole genome shotgun (WGS) entry which is preliminary data.</text>
</comment>
<evidence type="ECO:0000313" key="10">
    <source>
        <dbReference type="EMBL" id="PIT98187.1"/>
    </source>
</evidence>
<dbReference type="CDD" id="cd13123">
    <property type="entry name" value="MATE_MurJ_like"/>
    <property type="match status" value="1"/>
</dbReference>
<comment type="subcellular location">
    <subcellularLocation>
        <location evidence="1 8">Cell membrane</location>
        <topology evidence="1 8">Multi-pass membrane protein</topology>
    </subcellularLocation>
</comment>
<evidence type="ECO:0000256" key="1">
    <source>
        <dbReference type="ARBA" id="ARBA00004651"/>
    </source>
</evidence>
<feature type="transmembrane region" description="Helical" evidence="8">
    <location>
        <begin position="163"/>
        <end position="186"/>
    </location>
</feature>
<dbReference type="EMBL" id="PEZP01000025">
    <property type="protein sequence ID" value="PIT98187.1"/>
    <property type="molecule type" value="Genomic_DNA"/>
</dbReference>
<keyword evidence="8 9" id="KW-0813">Transport</keyword>
<dbReference type="Proteomes" id="UP000230731">
    <property type="component" value="Unassembled WGS sequence"/>
</dbReference>
<dbReference type="PANTHER" id="PTHR47019:SF1">
    <property type="entry name" value="LIPID II FLIPPASE MURJ"/>
    <property type="match status" value="1"/>
</dbReference>
<feature type="transmembrane region" description="Helical" evidence="8">
    <location>
        <begin position="192"/>
        <end position="217"/>
    </location>
</feature>
<dbReference type="UniPathway" id="UPA00219"/>
<dbReference type="PIRSF" id="PIRSF002869">
    <property type="entry name" value="MviN"/>
    <property type="match status" value="1"/>
</dbReference>
<feature type="transmembrane region" description="Helical" evidence="8">
    <location>
        <begin position="414"/>
        <end position="433"/>
    </location>
</feature>
<evidence type="ECO:0000256" key="4">
    <source>
        <dbReference type="ARBA" id="ARBA00022960"/>
    </source>
</evidence>
<feature type="transmembrane region" description="Helical" evidence="8">
    <location>
        <begin position="387"/>
        <end position="408"/>
    </location>
</feature>
<keyword evidence="8 9" id="KW-0961">Cell wall biogenesis/degradation</keyword>
<evidence type="ECO:0000313" key="11">
    <source>
        <dbReference type="Proteomes" id="UP000230731"/>
    </source>
</evidence>
<dbReference type="HAMAP" id="MF_02078">
    <property type="entry name" value="MurJ_MviN"/>
    <property type="match status" value="1"/>
</dbReference>
<feature type="transmembrane region" description="Helical" evidence="8">
    <location>
        <begin position="352"/>
        <end position="375"/>
    </location>
</feature>
<keyword evidence="2 8" id="KW-1003">Cell membrane</keyword>
<feature type="transmembrane region" description="Helical" evidence="8">
    <location>
        <begin position="478"/>
        <end position="500"/>
    </location>
</feature>
<dbReference type="AlphaFoldDB" id="A0A2M6WZK5"/>
<dbReference type="PRINTS" id="PR01806">
    <property type="entry name" value="VIRFACTRMVIN"/>
</dbReference>
<evidence type="ECO:0000256" key="7">
    <source>
        <dbReference type="ARBA" id="ARBA00023136"/>
    </source>
</evidence>
<evidence type="ECO:0000256" key="2">
    <source>
        <dbReference type="ARBA" id="ARBA00022475"/>
    </source>
</evidence>
<comment type="function">
    <text evidence="8 9">Involved in peptidoglycan biosynthesis. Transports lipid-linked peptidoglycan precursors from the inner to the outer leaflet of the cytoplasmic membrane.</text>
</comment>
<feature type="transmembrane region" description="Helical" evidence="8">
    <location>
        <begin position="445"/>
        <end position="466"/>
    </location>
</feature>
<dbReference type="InterPro" id="IPR051050">
    <property type="entry name" value="Lipid_II_flippase_MurJ/MviN"/>
</dbReference>
<keyword evidence="3 8" id="KW-0812">Transmembrane</keyword>
<proteinExistence type="inferred from homology"/>
<feature type="transmembrane region" description="Helical" evidence="8">
    <location>
        <begin position="275"/>
        <end position="293"/>
    </location>
</feature>
<accession>A0A2M6WZK5</accession>
<comment type="similarity">
    <text evidence="8 9">Belongs to the MurJ/MviN family.</text>
</comment>
<evidence type="ECO:0000256" key="8">
    <source>
        <dbReference type="HAMAP-Rule" id="MF_02078"/>
    </source>
</evidence>
<reference evidence="11" key="1">
    <citation type="submission" date="2017-09" db="EMBL/GenBank/DDBJ databases">
        <title>Depth-based differentiation of microbial function through sediment-hosted aquifers and enrichment of novel symbionts in the deep terrestrial subsurface.</title>
        <authorList>
            <person name="Probst A.J."/>
            <person name="Ladd B."/>
            <person name="Jarett J.K."/>
            <person name="Geller-Mcgrath D.E."/>
            <person name="Sieber C.M.K."/>
            <person name="Emerson J.B."/>
            <person name="Anantharaman K."/>
            <person name="Thomas B.C."/>
            <person name="Malmstrom R."/>
            <person name="Stieglmeier M."/>
            <person name="Klingl A."/>
            <person name="Woyke T."/>
            <person name="Ryan C.M."/>
            <person name="Banfield J.F."/>
        </authorList>
    </citation>
    <scope>NUCLEOTIDE SEQUENCE [LARGE SCALE GENOMIC DNA]</scope>
</reference>
<evidence type="ECO:0000256" key="6">
    <source>
        <dbReference type="ARBA" id="ARBA00022989"/>
    </source>
</evidence>